<gene>
    <name evidence="2" type="ORF">F2Q69_00036529</name>
</gene>
<organism evidence="2 3">
    <name type="scientific">Brassica cretica</name>
    <name type="common">Mustard</name>
    <dbReference type="NCBI Taxonomy" id="69181"/>
    <lineage>
        <taxon>Eukaryota</taxon>
        <taxon>Viridiplantae</taxon>
        <taxon>Streptophyta</taxon>
        <taxon>Embryophyta</taxon>
        <taxon>Tracheophyta</taxon>
        <taxon>Spermatophyta</taxon>
        <taxon>Magnoliopsida</taxon>
        <taxon>eudicotyledons</taxon>
        <taxon>Gunneridae</taxon>
        <taxon>Pentapetalae</taxon>
        <taxon>rosids</taxon>
        <taxon>malvids</taxon>
        <taxon>Brassicales</taxon>
        <taxon>Brassicaceae</taxon>
        <taxon>Brassiceae</taxon>
        <taxon>Brassica</taxon>
    </lineage>
</organism>
<evidence type="ECO:0000256" key="1">
    <source>
        <dbReference type="SAM" id="MobiDB-lite"/>
    </source>
</evidence>
<evidence type="ECO:0000313" key="2">
    <source>
        <dbReference type="EMBL" id="KAF3603931.1"/>
    </source>
</evidence>
<comment type="caution">
    <text evidence="2">The sequence shown here is derived from an EMBL/GenBank/DDBJ whole genome shotgun (WGS) entry which is preliminary data.</text>
</comment>
<name>A0A8S9SQF0_BRACR</name>
<feature type="region of interest" description="Disordered" evidence="1">
    <location>
        <begin position="1"/>
        <end position="46"/>
    </location>
</feature>
<feature type="compositionally biased region" description="Polar residues" evidence="1">
    <location>
        <begin position="20"/>
        <end position="46"/>
    </location>
</feature>
<protein>
    <submittedName>
        <fullName evidence="2">Uncharacterized protein</fullName>
    </submittedName>
</protein>
<dbReference type="EMBL" id="QGKX02000004">
    <property type="protein sequence ID" value="KAF3603931.1"/>
    <property type="molecule type" value="Genomic_DNA"/>
</dbReference>
<reference evidence="2" key="1">
    <citation type="submission" date="2019-12" db="EMBL/GenBank/DDBJ databases">
        <title>Genome sequencing and annotation of Brassica cretica.</title>
        <authorList>
            <person name="Studholme D.J."/>
            <person name="Sarris P."/>
        </authorList>
    </citation>
    <scope>NUCLEOTIDE SEQUENCE</scope>
    <source>
        <strain evidence="2">PFS-109/04</strain>
        <tissue evidence="2">Leaf</tissue>
    </source>
</reference>
<dbReference type="AlphaFoldDB" id="A0A8S9SQF0"/>
<sequence length="395" mass="44451">MAHQSLRFSGLDEAADIPNNGAQPEENTFKISPTSTHKGNTREISSIPSIPDLCRKKQCQAPMNTRHHTHGNELVPRIFREYQPKSPYLSLPDSHTISRVHLNDNEKEAGYCLFFAENLTRHALEWFAEIGATVADLWNLRHELFKPLQTYINKFRDFKPLLSSGGGGTGSASGGGGVNKVGFSGVAPSDLVFSFVDLQGVVAVVVRETQFWYSLLVFSLVALAKSFIFELEWSVLFFLSSGYLVSCIKTWSNCLRWRRRTSSSVRGRLCFVLSISLLKHDREKRDETERDERLHEEEETGLSLCHRHRYEFVSITTGLSSSSSLRGSYLLVSIRDFLLGFRRISSSSIPLAETKKTEEEDDGSDPELLSHMASIASKLYSDLLLELVFSSEKTT</sequence>
<evidence type="ECO:0000313" key="3">
    <source>
        <dbReference type="Proteomes" id="UP000712600"/>
    </source>
</evidence>
<accession>A0A8S9SQF0</accession>
<dbReference type="Proteomes" id="UP000712600">
    <property type="component" value="Unassembled WGS sequence"/>
</dbReference>
<proteinExistence type="predicted"/>